<accession>A0A1F6WV67</accession>
<reference evidence="1 2" key="1">
    <citation type="journal article" date="2016" name="Nat. Commun.">
        <title>Thousands of microbial genomes shed light on interconnected biogeochemical processes in an aquifer system.</title>
        <authorList>
            <person name="Anantharaman K."/>
            <person name="Brown C.T."/>
            <person name="Hug L.A."/>
            <person name="Sharon I."/>
            <person name="Castelle C.J."/>
            <person name="Probst A.J."/>
            <person name="Thomas B.C."/>
            <person name="Singh A."/>
            <person name="Wilkins M.J."/>
            <person name="Karaoz U."/>
            <person name="Brodie E.L."/>
            <person name="Williams K.H."/>
            <person name="Hubbard S.S."/>
            <person name="Banfield J.F."/>
        </authorList>
    </citation>
    <scope>NUCLEOTIDE SEQUENCE [LARGE SCALE GENOMIC DNA]</scope>
</reference>
<dbReference type="AlphaFoldDB" id="A0A1F6WV67"/>
<gene>
    <name evidence="1" type="ORF">A3A05_02175</name>
</gene>
<comment type="caution">
    <text evidence="1">The sequence shown here is derived from an EMBL/GenBank/DDBJ whole genome shotgun (WGS) entry which is preliminary data.</text>
</comment>
<evidence type="ECO:0000313" key="1">
    <source>
        <dbReference type="EMBL" id="OGI85767.1"/>
    </source>
</evidence>
<evidence type="ECO:0000313" key="2">
    <source>
        <dbReference type="Proteomes" id="UP000176187"/>
    </source>
</evidence>
<dbReference type="Proteomes" id="UP000176187">
    <property type="component" value="Unassembled WGS sequence"/>
</dbReference>
<proteinExistence type="predicted"/>
<name>A0A1F6WV67_9BACT</name>
<evidence type="ECO:0008006" key="3">
    <source>
        <dbReference type="Google" id="ProtNLM"/>
    </source>
</evidence>
<dbReference type="EMBL" id="MFUY01000023">
    <property type="protein sequence ID" value="OGI85767.1"/>
    <property type="molecule type" value="Genomic_DNA"/>
</dbReference>
<protein>
    <recommendedName>
        <fullName evidence="3">Zinc-binding domain-containing protein</fullName>
    </recommendedName>
</protein>
<sequence>MNSETKKCQNCKNDFTIESEDFNFYEKINVPPPTFCPQCRLARKLVWRNERSLYKRTCDLCKNNIISMYKANAEFPVYCHDCWWSDKWDPLDYSRDYDFNTPFFEQFKALLKVTPRPSSYSTKNVNSEYCNFTAHLKSSYLLFGSWFSENCGYGQTVLECKDCWDCLFIKNCELCFSSVDCTQCNQLFFSRNCTNCIDSAFLYDCRNCQNCLFSYNLRNKNYHVFNKPVSKEEFQKIKKEMLGSYSAFKKTFLDFQKTIQEKALHKFMTGERNYNVSGDFIYNSKNVRDSWYIIDGENERYAVRGSKNPKDCMDVFGINAGELVYESNNIDFSSRCIVGINGENNMESSYFIDCDHLNNSFGCISVRKKEYCILNKQYNEKTYKEIKAKIIAQMSDVPFVDNKGRTCKYGEFFPVELSPHKYNETLAQEYMPLTEEKATELGYSWDSIEEKSYVPTKSWKDLPDTIEKVDDGILSEIILCQAWDLDKKSAQNHKCTKAFRIIPDELIMYKKWNIPLPQKCPSTRNFELSQLRNPVNFWPRSCMCGSVGSPQATANHGHEGKCLNEFETSYSPDRPETVYCETCYQQEVS</sequence>
<organism evidence="1 2">
    <name type="scientific">Candidatus Nomurabacteria bacterium RIFCSPLOWO2_01_FULL_41_12</name>
    <dbReference type="NCBI Taxonomy" id="1801774"/>
    <lineage>
        <taxon>Bacteria</taxon>
        <taxon>Candidatus Nomuraibacteriota</taxon>
    </lineage>
</organism>